<reference evidence="1 2" key="1">
    <citation type="journal article" date="2017" name="BMC Genomics">
        <title>Genomic analysis of methanogenic archaea reveals a shift towards energy conservation.</title>
        <authorList>
            <person name="Gilmore S.P."/>
            <person name="Henske J.K."/>
            <person name="Sexton J.A."/>
            <person name="Solomon K.V."/>
            <person name="Seppala S."/>
            <person name="Yoo J.I."/>
            <person name="Huyett L.M."/>
            <person name="Pressman A."/>
            <person name="Cogan J.Z."/>
            <person name="Kivenson V."/>
            <person name="Peng X."/>
            <person name="Tan Y."/>
            <person name="Valentine D.L."/>
            <person name="O'Malley M.A."/>
        </authorList>
    </citation>
    <scope>NUCLEOTIDE SEQUENCE [LARGE SCALE GENOMIC DNA]</scope>
    <source>
        <strain evidence="1 2">M.o.H.</strain>
    </source>
</reference>
<dbReference type="Proteomes" id="UP000217784">
    <property type="component" value="Unassembled WGS sequence"/>
</dbReference>
<keyword evidence="2" id="KW-1185">Reference proteome</keyword>
<evidence type="ECO:0000313" key="2">
    <source>
        <dbReference type="Proteomes" id="UP000217784"/>
    </source>
</evidence>
<dbReference type="EMBL" id="LMVM01000033">
    <property type="protein sequence ID" value="PAV03935.1"/>
    <property type="molecule type" value="Genomic_DNA"/>
</dbReference>
<dbReference type="RefSeq" id="WP_069584094.1">
    <property type="nucleotide sequence ID" value="NZ_LMVM01000033.1"/>
</dbReference>
<sequence>MDKKIVLAIILMVAVVMGGIAYANIPQTGSQQNTAVSGNATNVEFQNNATTWKHVVAAFDITKTDGSKKKIYSDLWIKPRGTANVDLSRALGYGNQPLPKGTKIKMNTYKDPNVPVSQLPNGITDSRITTTADPTLGGQFLASITAISSSRKIITSSTSLIIKVKIIIIKVIISGPLCVNTGGSTITLPSNGNSQIIQGSWLRLLI</sequence>
<accession>A0A2A2H3J5</accession>
<proteinExistence type="predicted"/>
<dbReference type="AlphaFoldDB" id="A0A2A2H3J5"/>
<evidence type="ECO:0000313" key="1">
    <source>
        <dbReference type="EMBL" id="PAV03935.1"/>
    </source>
</evidence>
<organism evidence="1 2">
    <name type="scientific">Methanobacterium bryantii</name>
    <dbReference type="NCBI Taxonomy" id="2161"/>
    <lineage>
        <taxon>Archaea</taxon>
        <taxon>Methanobacteriati</taxon>
        <taxon>Methanobacteriota</taxon>
        <taxon>Methanomada group</taxon>
        <taxon>Methanobacteria</taxon>
        <taxon>Methanobacteriales</taxon>
        <taxon>Methanobacteriaceae</taxon>
        <taxon>Methanobacterium</taxon>
    </lineage>
</organism>
<name>A0A2A2H3J5_METBR</name>
<gene>
    <name evidence="1" type="ORF">ASJ80_02660</name>
</gene>
<comment type="caution">
    <text evidence="1">The sequence shown here is derived from an EMBL/GenBank/DDBJ whole genome shotgun (WGS) entry which is preliminary data.</text>
</comment>
<protein>
    <submittedName>
        <fullName evidence="1">Uncharacterized protein</fullName>
    </submittedName>
</protein>